<keyword evidence="2" id="KW-0238">DNA-binding</keyword>
<keyword evidence="3" id="KW-0233">DNA recombination</keyword>
<dbReference type="PANTHER" id="PTHR30349:SF41">
    <property type="entry name" value="INTEGRASE_RECOMBINASE PROTEIN MJ0367-RELATED"/>
    <property type="match status" value="1"/>
</dbReference>
<proteinExistence type="inferred from homology"/>
<dbReference type="GO" id="GO:0003677">
    <property type="term" value="F:DNA binding"/>
    <property type="evidence" value="ECO:0007669"/>
    <property type="project" value="UniProtKB-KW"/>
</dbReference>
<evidence type="ECO:0000256" key="1">
    <source>
        <dbReference type="ARBA" id="ARBA00008857"/>
    </source>
</evidence>
<dbReference type="RefSeq" id="WP_135949145.1">
    <property type="nucleotide sequence ID" value="NZ_SRYO01000003.1"/>
</dbReference>
<dbReference type="EMBL" id="SRYO01000003">
    <property type="protein sequence ID" value="TGY38096.1"/>
    <property type="molecule type" value="Genomic_DNA"/>
</dbReference>
<evidence type="ECO:0000313" key="6">
    <source>
        <dbReference type="Proteomes" id="UP000309893"/>
    </source>
</evidence>
<evidence type="ECO:0000259" key="4">
    <source>
        <dbReference type="PROSITE" id="PS51898"/>
    </source>
</evidence>
<dbReference type="Pfam" id="PF00589">
    <property type="entry name" value="Phage_integrase"/>
    <property type="match status" value="1"/>
</dbReference>
<sequence>MTLIVDTAEAAGSKSGGGWREFLAGMLNEEWAVGAWDAVTGILTVDPFNELNDFRACKRPGCANPASRVDYCPPCQRRARHAGVSVEEYARTHPKVSLDARRTTRGFELCGISDEAGVRCGRAMTTRGLCPTHYDLFAKRCKQSEAALTDHRLEAFVADRVGKFVFPSVPCPIASCGRILSHSISSGLCDYHDSGLRAARRKQPALTIGDFMGSNVVLERHQLALGSLSEPLRTELLFVIQQYADRGVGRVMISKLRPFINDIAADPHTDLLECFRSHEHSIRLKGVRAVGMLLLEKAHRRFEEYDSLQGDLIFLQDLPLRETQSARNPDLSGTPLDIRQLTQPWLATAFRTWLGATLEPRGAVRKCFDVCAEASQVMADRRSDAGMDPTRLSYEDMAAIIARFEQRWSAQGIKFTYSVWWELCRLARRFGVWDEIPESFAQNYAAQKRRTLRGKGDQKVESDRVTPAVVVAHLRSHTDQLDIGRHSDMYRCVLELLMETGRRPAEIATLRTDCLVQDRHGGWLLRYTAHKTGGATKELPVETPVVESIRRWERIRTERGIRSPYLFPSGRRRLQDENIPPIGERYLGKILHKFAANLPQVPGPVTDADGHPVDFDLATVQPYDFRRAYAQRHADNGTDPDVLRQLMDHVSLSTTMGYYQVSSKRRRKAVDTLAPLAHDRHGRQVGIANGRMQLKITPVPYGDCAEPSNVAAGGTACQLRYQCAGCGFFRPNPSHIPEIEKEIVKLKSQLRIAEASDTAGYLLDAQRGLIADYEKVLATMRERLEQLPQDQRREISTMSEVMRRARSAALAGKHIELREI</sequence>
<protein>
    <recommendedName>
        <fullName evidence="4">Tyr recombinase domain-containing protein</fullName>
    </recommendedName>
</protein>
<feature type="domain" description="Tyr recombinase" evidence="4">
    <location>
        <begin position="460"/>
        <end position="671"/>
    </location>
</feature>
<dbReference type="Proteomes" id="UP000309893">
    <property type="component" value="Unassembled WGS sequence"/>
</dbReference>
<dbReference type="Gene3D" id="1.10.443.10">
    <property type="entry name" value="Intergrase catalytic core"/>
    <property type="match status" value="1"/>
</dbReference>
<reference evidence="5 6" key="1">
    <citation type="submission" date="2019-04" db="EMBL/GenBank/DDBJ databases">
        <title>Microbes associate with the intestines of laboratory mice.</title>
        <authorList>
            <person name="Navarre W."/>
            <person name="Wong E."/>
            <person name="Huang K."/>
            <person name="Tropini C."/>
            <person name="Ng K."/>
            <person name="Yu B."/>
        </authorList>
    </citation>
    <scope>NUCLEOTIDE SEQUENCE [LARGE SCALE GENOMIC DNA]</scope>
    <source>
        <strain evidence="5 6">NM46_B2-13</strain>
    </source>
</reference>
<dbReference type="GO" id="GO:0006310">
    <property type="term" value="P:DNA recombination"/>
    <property type="evidence" value="ECO:0007669"/>
    <property type="project" value="UniProtKB-KW"/>
</dbReference>
<dbReference type="InterPro" id="IPR050090">
    <property type="entry name" value="Tyrosine_recombinase_XerCD"/>
</dbReference>
<dbReference type="OrthoDB" id="8421690at2"/>
<comment type="similarity">
    <text evidence="1">Belongs to the 'phage' integrase family.</text>
</comment>
<dbReference type="AlphaFoldDB" id="A0A4S2D920"/>
<evidence type="ECO:0000313" key="5">
    <source>
        <dbReference type="EMBL" id="TGY38096.1"/>
    </source>
</evidence>
<accession>A0A4S2D920</accession>
<dbReference type="InterPro" id="IPR002104">
    <property type="entry name" value="Integrase_catalytic"/>
</dbReference>
<dbReference type="GO" id="GO:0015074">
    <property type="term" value="P:DNA integration"/>
    <property type="evidence" value="ECO:0007669"/>
    <property type="project" value="InterPro"/>
</dbReference>
<dbReference type="InterPro" id="IPR013762">
    <property type="entry name" value="Integrase-like_cat_sf"/>
</dbReference>
<dbReference type="PROSITE" id="PS51898">
    <property type="entry name" value="TYR_RECOMBINASE"/>
    <property type="match status" value="1"/>
</dbReference>
<dbReference type="CDD" id="cd00397">
    <property type="entry name" value="DNA_BRE_C"/>
    <property type="match status" value="1"/>
</dbReference>
<evidence type="ECO:0000256" key="2">
    <source>
        <dbReference type="ARBA" id="ARBA00023125"/>
    </source>
</evidence>
<evidence type="ECO:0000256" key="3">
    <source>
        <dbReference type="ARBA" id="ARBA00023172"/>
    </source>
</evidence>
<gene>
    <name evidence="5" type="ORF">E5344_06795</name>
</gene>
<comment type="caution">
    <text evidence="5">The sequence shown here is derived from an EMBL/GenBank/DDBJ whole genome shotgun (WGS) entry which is preliminary data.</text>
</comment>
<dbReference type="PANTHER" id="PTHR30349">
    <property type="entry name" value="PHAGE INTEGRASE-RELATED"/>
    <property type="match status" value="1"/>
</dbReference>
<organism evidence="5 6">
    <name type="scientific">Microbacterium laevaniformans</name>
    <dbReference type="NCBI Taxonomy" id="36807"/>
    <lineage>
        <taxon>Bacteria</taxon>
        <taxon>Bacillati</taxon>
        <taxon>Actinomycetota</taxon>
        <taxon>Actinomycetes</taxon>
        <taxon>Micrococcales</taxon>
        <taxon>Microbacteriaceae</taxon>
        <taxon>Microbacterium</taxon>
    </lineage>
</organism>
<dbReference type="InterPro" id="IPR011010">
    <property type="entry name" value="DNA_brk_join_enz"/>
</dbReference>
<dbReference type="SUPFAM" id="SSF56349">
    <property type="entry name" value="DNA breaking-rejoining enzymes"/>
    <property type="match status" value="1"/>
</dbReference>
<name>A0A4S2D920_9MICO</name>